<evidence type="ECO:0000256" key="8">
    <source>
        <dbReference type="ARBA" id="ARBA00023157"/>
    </source>
</evidence>
<dbReference type="InterPro" id="IPR010255">
    <property type="entry name" value="Haem_peroxidase_sf"/>
</dbReference>
<dbReference type="PANTHER" id="PTHR31356">
    <property type="entry name" value="THYLAKOID LUMENAL 29 KDA PROTEIN, CHLOROPLASTIC-RELATED"/>
    <property type="match status" value="1"/>
</dbReference>
<evidence type="ECO:0000256" key="11">
    <source>
        <dbReference type="PIRSR" id="PIRSR601621-2"/>
    </source>
</evidence>
<dbReference type="EMBL" id="LNZH02000217">
    <property type="protein sequence ID" value="OCB83925.1"/>
    <property type="molecule type" value="Genomic_DNA"/>
</dbReference>
<evidence type="ECO:0000256" key="5">
    <source>
        <dbReference type="ARBA" id="ARBA00022729"/>
    </source>
</evidence>
<keyword evidence="9" id="KW-0325">Glycoprotein</keyword>
<accession>A0A9Q5MX65</accession>
<dbReference type="InterPro" id="IPR019794">
    <property type="entry name" value="Peroxidases_AS"/>
</dbReference>
<evidence type="ECO:0000256" key="13">
    <source>
        <dbReference type="PIRSR" id="PIRSR601621-4"/>
    </source>
</evidence>
<dbReference type="GO" id="GO:0020037">
    <property type="term" value="F:heme binding"/>
    <property type="evidence" value="ECO:0007669"/>
    <property type="project" value="UniProtKB-UniRule"/>
</dbReference>
<keyword evidence="11 14" id="KW-0106">Calcium</keyword>
<feature type="binding site" evidence="11">
    <location>
        <position position="90"/>
    </location>
    <ligand>
        <name>Ca(2+)</name>
        <dbReference type="ChEBI" id="CHEBI:29108"/>
        <label>1</label>
    </ligand>
</feature>
<evidence type="ECO:0000256" key="4">
    <source>
        <dbReference type="ARBA" id="ARBA00022723"/>
    </source>
</evidence>
<feature type="active site" description="Proton acceptor" evidence="10">
    <location>
        <position position="71"/>
    </location>
</feature>
<dbReference type="PROSITE" id="PS00436">
    <property type="entry name" value="PEROXIDASE_2"/>
    <property type="match status" value="1"/>
</dbReference>
<dbReference type="AlphaFoldDB" id="A0A9Q5MX65"/>
<dbReference type="GO" id="GO:0034599">
    <property type="term" value="P:cellular response to oxidative stress"/>
    <property type="evidence" value="ECO:0007669"/>
    <property type="project" value="InterPro"/>
</dbReference>
<feature type="signal peptide" evidence="14">
    <location>
        <begin position="1"/>
        <end position="19"/>
    </location>
</feature>
<dbReference type="InterPro" id="IPR002016">
    <property type="entry name" value="Haem_peroxidase"/>
</dbReference>
<feature type="binding site" evidence="11">
    <location>
        <position position="217"/>
    </location>
    <ligand>
        <name>Ca(2+)</name>
        <dbReference type="ChEBI" id="CHEBI:29108"/>
        <label>2</label>
    </ligand>
</feature>
<sequence length="372" mass="38268">MLSLTSIVVSVAFAALVNAANYKRVTCPDGVNTATNEACCPLFTIRDDLQANLFENECGEDVHEVLRLTFHDAIGFSSSGAFSGGGADGSMLIFSDTELAYTENAGMDDPVDALLPFLAKYGANITAGDLIQFAGAVGVSNCPGAPKLSFLVGRTNATAPADDGTVPLPQDSADSILSRMADAGISNAEVIHLLASHSIARSDTLVPGHTDVPFDTTPFTFDPQANLPRGSAQRDWSAVRSEQHGRGGGGLAAARRGRDAAPVGFRAEPGLEDGVRVAVHADQSLMMSNFQSAMAKMAVIGFDSGTFVDCSEVIPDPVAPAESAATFPAGTSSDDLEQACTSAFPSLATASGAATSIPACPDGDTDIDDCPS</sequence>
<dbReference type="EC" id="1.11.1.-" evidence="14"/>
<comment type="cofactor">
    <cofactor evidence="11 14">
        <name>Ca(2+)</name>
        <dbReference type="ChEBI" id="CHEBI:29108"/>
    </cofactor>
    <text evidence="11 14">Binds 2 calcium ions per subunit.</text>
</comment>
<dbReference type="Pfam" id="PF00141">
    <property type="entry name" value="peroxidase"/>
    <property type="match status" value="1"/>
</dbReference>
<dbReference type="OrthoDB" id="2113341at2759"/>
<dbReference type="InterPro" id="IPR019793">
    <property type="entry name" value="Peroxidases_heam-ligand_BS"/>
</dbReference>
<dbReference type="InterPro" id="IPR001621">
    <property type="entry name" value="Ligninase"/>
</dbReference>
<evidence type="ECO:0000256" key="10">
    <source>
        <dbReference type="PIRSR" id="PIRSR601621-1"/>
    </source>
</evidence>
<feature type="site" description="Transition state stabilizer" evidence="12">
    <location>
        <position position="67"/>
    </location>
</feature>
<dbReference type="PROSITE" id="PS00435">
    <property type="entry name" value="PEROXIDASE_1"/>
    <property type="match status" value="1"/>
</dbReference>
<evidence type="ECO:0000256" key="12">
    <source>
        <dbReference type="PIRSR" id="PIRSR601621-3"/>
    </source>
</evidence>
<keyword evidence="6 14" id="KW-0560">Oxidoreductase</keyword>
<keyword evidence="3 11" id="KW-0349">Heme</keyword>
<dbReference type="Pfam" id="PF11895">
    <property type="entry name" value="Peroxidase_ext"/>
    <property type="match status" value="1"/>
</dbReference>
<dbReference type="InterPro" id="IPR044831">
    <property type="entry name" value="Ccp1-like"/>
</dbReference>
<evidence type="ECO:0000256" key="2">
    <source>
        <dbReference type="ARBA" id="ARBA00022559"/>
    </source>
</evidence>
<dbReference type="PRINTS" id="PR00458">
    <property type="entry name" value="PEROXIDASE"/>
</dbReference>
<evidence type="ECO:0000256" key="1">
    <source>
        <dbReference type="ARBA" id="ARBA00006089"/>
    </source>
</evidence>
<keyword evidence="4 11" id="KW-0479">Metal-binding</keyword>
<keyword evidence="2 14" id="KW-0575">Peroxidase</keyword>
<keyword evidence="17" id="KW-1185">Reference proteome</keyword>
<reference evidence="16" key="1">
    <citation type="submission" date="2016-06" db="EMBL/GenBank/DDBJ databases">
        <title>Draft Genome sequence of the fungus Inonotus baumii.</title>
        <authorList>
            <person name="Zhu H."/>
            <person name="Lin W."/>
        </authorList>
    </citation>
    <scope>NUCLEOTIDE SEQUENCE</scope>
    <source>
        <strain evidence="16">821</strain>
    </source>
</reference>
<dbReference type="PRINTS" id="PR00462">
    <property type="entry name" value="LIGNINASE"/>
</dbReference>
<dbReference type="GO" id="GO:0042744">
    <property type="term" value="P:hydrogen peroxide catabolic process"/>
    <property type="evidence" value="ECO:0007669"/>
    <property type="project" value="TreeGrafter"/>
</dbReference>
<feature type="disulfide bond" evidence="13">
    <location>
        <begin position="39"/>
        <end position="310"/>
    </location>
</feature>
<comment type="similarity">
    <text evidence="1 14">Belongs to the peroxidase family. Ligninase subfamily.</text>
</comment>
<feature type="binding site" description="axial binding residue" evidence="11">
    <location>
        <position position="197"/>
    </location>
    <ligand>
        <name>heme b</name>
        <dbReference type="ChEBI" id="CHEBI:60344"/>
    </ligand>
    <ligandPart>
        <name>Fe</name>
        <dbReference type="ChEBI" id="CHEBI:18248"/>
    </ligandPart>
</feature>
<dbReference type="Gene3D" id="1.10.520.10">
    <property type="match status" value="1"/>
</dbReference>
<dbReference type="GO" id="GO:0000302">
    <property type="term" value="P:response to reactive oxygen species"/>
    <property type="evidence" value="ECO:0007669"/>
    <property type="project" value="TreeGrafter"/>
</dbReference>
<evidence type="ECO:0000313" key="17">
    <source>
        <dbReference type="Proteomes" id="UP000757232"/>
    </source>
</evidence>
<feature type="binding site" evidence="11">
    <location>
        <position position="72"/>
    </location>
    <ligand>
        <name>Ca(2+)</name>
        <dbReference type="ChEBI" id="CHEBI:29108"/>
        <label>1</label>
    </ligand>
</feature>
<keyword evidence="7 11" id="KW-0408">Iron</keyword>
<feature type="chain" id="PRO_5040548138" description="Peroxidase" evidence="14">
    <location>
        <begin position="20"/>
        <end position="372"/>
    </location>
</feature>
<feature type="disulfide bond" evidence="13">
    <location>
        <begin position="27"/>
        <end position="40"/>
    </location>
</feature>
<dbReference type="GO" id="GO:0004601">
    <property type="term" value="F:peroxidase activity"/>
    <property type="evidence" value="ECO:0007669"/>
    <property type="project" value="UniProtKB-KW"/>
</dbReference>
<feature type="disulfide bond" evidence="13">
    <location>
        <begin position="58"/>
        <end position="142"/>
    </location>
</feature>
<feature type="binding site" evidence="11">
    <location>
        <position position="222"/>
    </location>
    <ligand>
        <name>Ca(2+)</name>
        <dbReference type="ChEBI" id="CHEBI:29108"/>
        <label>2</label>
    </ligand>
</feature>
<keyword evidence="5 14" id="KW-0732">Signal</keyword>
<gene>
    <name evidence="16" type="ORF">A7U60_g9132</name>
</gene>
<dbReference type="Proteomes" id="UP000757232">
    <property type="component" value="Unassembled WGS sequence"/>
</dbReference>
<feature type="domain" description="Plant heme peroxidase family profile" evidence="15">
    <location>
        <begin position="65"/>
        <end position="344"/>
    </location>
</feature>
<dbReference type="PANTHER" id="PTHR31356:SF66">
    <property type="entry name" value="CATALASE-PEROXIDASE"/>
    <property type="match status" value="1"/>
</dbReference>
<evidence type="ECO:0000256" key="7">
    <source>
        <dbReference type="ARBA" id="ARBA00023004"/>
    </source>
</evidence>
<dbReference type="SUPFAM" id="SSF48113">
    <property type="entry name" value="Heme-dependent peroxidases"/>
    <property type="match status" value="1"/>
</dbReference>
<evidence type="ECO:0000259" key="15">
    <source>
        <dbReference type="PROSITE" id="PS50873"/>
    </source>
</evidence>
<dbReference type="InterPro" id="IPR024589">
    <property type="entry name" value="Ligninase_C"/>
</dbReference>
<dbReference type="GO" id="GO:0046872">
    <property type="term" value="F:metal ion binding"/>
    <property type="evidence" value="ECO:0007669"/>
    <property type="project" value="UniProtKB-UniRule"/>
</dbReference>
<evidence type="ECO:0000256" key="9">
    <source>
        <dbReference type="ARBA" id="ARBA00023180"/>
    </source>
</evidence>
<comment type="cofactor">
    <cofactor evidence="11">
        <name>heme b</name>
        <dbReference type="ChEBI" id="CHEBI:60344"/>
    </cofactor>
    <text evidence="11">Binds 1 heme b (iron(II)-protoporphyrin IX) group per subunit.</text>
</comment>
<name>A0A9Q5MX65_SANBA</name>
<dbReference type="PROSITE" id="PS50873">
    <property type="entry name" value="PEROXIDASE_4"/>
    <property type="match status" value="1"/>
</dbReference>
<comment type="caution">
    <text evidence="16">The sequence shown here is derived from an EMBL/GenBank/DDBJ whole genome shotgun (WGS) entry which is preliminary data.</text>
</comment>
<evidence type="ECO:0000256" key="3">
    <source>
        <dbReference type="ARBA" id="ARBA00022617"/>
    </source>
</evidence>
<proteinExistence type="inferred from homology"/>
<evidence type="ECO:0000256" key="14">
    <source>
        <dbReference type="RuleBase" id="RU363051"/>
    </source>
</evidence>
<feature type="binding site" evidence="11">
    <location>
        <position position="86"/>
    </location>
    <ligand>
        <name>Ca(2+)</name>
        <dbReference type="ChEBI" id="CHEBI:29108"/>
        <label>1</label>
    </ligand>
</feature>
<evidence type="ECO:0000313" key="16">
    <source>
        <dbReference type="EMBL" id="OCB83925.1"/>
    </source>
</evidence>
<evidence type="ECO:0000256" key="6">
    <source>
        <dbReference type="ARBA" id="ARBA00023002"/>
    </source>
</evidence>
<feature type="binding site" evidence="11">
    <location>
        <position position="215"/>
    </location>
    <ligand>
        <name>Ca(2+)</name>
        <dbReference type="ChEBI" id="CHEBI:29108"/>
        <label>2</label>
    </ligand>
</feature>
<dbReference type="Gene3D" id="1.10.420.10">
    <property type="entry name" value="Peroxidase, domain 2"/>
    <property type="match status" value="1"/>
</dbReference>
<feature type="binding site" evidence="11">
    <location>
        <position position="88"/>
    </location>
    <ligand>
        <name>Ca(2+)</name>
        <dbReference type="ChEBI" id="CHEBI:29108"/>
        <label>1</label>
    </ligand>
</feature>
<organism evidence="16 17">
    <name type="scientific">Sanghuangporus baumii</name>
    <name type="common">Phellinus baumii</name>
    <dbReference type="NCBI Taxonomy" id="108892"/>
    <lineage>
        <taxon>Eukaryota</taxon>
        <taxon>Fungi</taxon>
        <taxon>Dikarya</taxon>
        <taxon>Basidiomycota</taxon>
        <taxon>Agaricomycotina</taxon>
        <taxon>Agaricomycetes</taxon>
        <taxon>Hymenochaetales</taxon>
        <taxon>Hymenochaetaceae</taxon>
        <taxon>Sanghuangporus</taxon>
    </lineage>
</organism>
<feature type="binding site" evidence="11">
    <location>
        <position position="198"/>
    </location>
    <ligand>
        <name>Ca(2+)</name>
        <dbReference type="ChEBI" id="CHEBI:29108"/>
        <label>2</label>
    </ligand>
</feature>
<keyword evidence="8 13" id="KW-1015">Disulfide bond</keyword>
<protein>
    <recommendedName>
        <fullName evidence="14">Peroxidase</fullName>
        <ecNumber evidence="14">1.11.1.-</ecNumber>
    </recommendedName>
</protein>